<feature type="domain" description="C1q" evidence="6">
    <location>
        <begin position="101"/>
        <end position="231"/>
    </location>
</feature>
<dbReference type="PROSITE" id="PS50871">
    <property type="entry name" value="C1Q"/>
    <property type="match status" value="1"/>
</dbReference>
<comment type="subcellular location">
    <subcellularLocation>
        <location evidence="1">Secreted</location>
    </subcellularLocation>
</comment>
<dbReference type="PANTHER" id="PTHR22923">
    <property type="entry name" value="CEREBELLIN-RELATED"/>
    <property type="match status" value="1"/>
</dbReference>
<evidence type="ECO:0000313" key="7">
    <source>
        <dbReference type="EMBL" id="KAK8399885.1"/>
    </source>
</evidence>
<feature type="compositionally biased region" description="Basic and acidic residues" evidence="4">
    <location>
        <begin position="34"/>
        <end position="46"/>
    </location>
</feature>
<dbReference type="SMART" id="SM00110">
    <property type="entry name" value="C1Q"/>
    <property type="match status" value="1"/>
</dbReference>
<feature type="chain" id="PRO_5043396284" description="C1q domain-containing protein" evidence="5">
    <location>
        <begin position="20"/>
        <end position="231"/>
    </location>
</feature>
<comment type="caution">
    <text evidence="7">The sequence shown here is derived from an EMBL/GenBank/DDBJ whole genome shotgun (WGS) entry which is preliminary data.</text>
</comment>
<gene>
    <name evidence="7" type="ORF">O3P69_002937</name>
</gene>
<evidence type="ECO:0000256" key="5">
    <source>
        <dbReference type="SAM" id="SignalP"/>
    </source>
</evidence>
<dbReference type="EMBL" id="JARAKH010000010">
    <property type="protein sequence ID" value="KAK8399885.1"/>
    <property type="molecule type" value="Genomic_DNA"/>
</dbReference>
<name>A0AAW0UM28_SCYPA</name>
<dbReference type="InterPro" id="IPR008983">
    <property type="entry name" value="Tumour_necrosis_fac-like_dom"/>
</dbReference>
<sequence>MRGITTTTLLAVALAVAWAGEETTQNEKTSGKQLQKEREETTEKNSRQIYSYNRGSGFDTTFPNSTILPTTPPTTRPSIPNNYYPTTTNGGGVYPLNPTLGNGYGEAFTVRRASPRTTAGSRVFLTQAVTQGGSGWNAGSSEFVATSPGMFFFTFSAVSDRYSHFRISLRHNGIEVVSAYGDASGYQMGSQSAVLNLRSGDRVYLQLDEGRLYDSSSSSRGYTTLSGFRIQ</sequence>
<feature type="signal peptide" evidence="5">
    <location>
        <begin position="1"/>
        <end position="19"/>
    </location>
</feature>
<feature type="region of interest" description="Disordered" evidence="4">
    <location>
        <begin position="22"/>
        <end position="80"/>
    </location>
</feature>
<dbReference type="Proteomes" id="UP001487740">
    <property type="component" value="Unassembled WGS sequence"/>
</dbReference>
<accession>A0AAW0UM28</accession>
<feature type="compositionally biased region" description="Polar residues" evidence="4">
    <location>
        <begin position="22"/>
        <end position="33"/>
    </location>
</feature>
<proteinExistence type="predicted"/>
<evidence type="ECO:0000256" key="4">
    <source>
        <dbReference type="SAM" id="MobiDB-lite"/>
    </source>
</evidence>
<keyword evidence="8" id="KW-1185">Reference proteome</keyword>
<dbReference type="PANTHER" id="PTHR22923:SF116">
    <property type="entry name" value="C1Q DOMAIN-CONTAINING PROTEIN"/>
    <property type="match status" value="1"/>
</dbReference>
<protein>
    <recommendedName>
        <fullName evidence="6">C1q domain-containing protein</fullName>
    </recommendedName>
</protein>
<evidence type="ECO:0000259" key="6">
    <source>
        <dbReference type="PROSITE" id="PS50871"/>
    </source>
</evidence>
<dbReference type="AlphaFoldDB" id="A0AAW0UM28"/>
<reference evidence="7 8" key="1">
    <citation type="submission" date="2023-03" db="EMBL/GenBank/DDBJ databases">
        <title>High-quality genome of Scylla paramamosain provides insights in environmental adaptation.</title>
        <authorList>
            <person name="Zhang L."/>
        </authorList>
    </citation>
    <scope>NUCLEOTIDE SEQUENCE [LARGE SCALE GENOMIC DNA]</scope>
    <source>
        <strain evidence="7">LZ_2023a</strain>
        <tissue evidence="7">Muscle</tissue>
    </source>
</reference>
<evidence type="ECO:0000256" key="2">
    <source>
        <dbReference type="ARBA" id="ARBA00022525"/>
    </source>
</evidence>
<dbReference type="Pfam" id="PF00386">
    <property type="entry name" value="C1q"/>
    <property type="match status" value="1"/>
</dbReference>
<keyword evidence="2" id="KW-0964">Secreted</keyword>
<feature type="compositionally biased region" description="Polar residues" evidence="4">
    <location>
        <begin position="47"/>
        <end position="62"/>
    </location>
</feature>
<dbReference type="GO" id="GO:0005576">
    <property type="term" value="C:extracellular region"/>
    <property type="evidence" value="ECO:0007669"/>
    <property type="project" value="UniProtKB-SubCell"/>
</dbReference>
<evidence type="ECO:0000256" key="1">
    <source>
        <dbReference type="ARBA" id="ARBA00004613"/>
    </source>
</evidence>
<dbReference type="Gene3D" id="2.60.120.40">
    <property type="match status" value="1"/>
</dbReference>
<keyword evidence="3 5" id="KW-0732">Signal</keyword>
<dbReference type="InterPro" id="IPR001073">
    <property type="entry name" value="C1q_dom"/>
</dbReference>
<dbReference type="InterPro" id="IPR050822">
    <property type="entry name" value="Cerebellin_Synaptic_Org"/>
</dbReference>
<evidence type="ECO:0000256" key="3">
    <source>
        <dbReference type="ARBA" id="ARBA00022729"/>
    </source>
</evidence>
<dbReference type="SUPFAM" id="SSF49842">
    <property type="entry name" value="TNF-like"/>
    <property type="match status" value="1"/>
</dbReference>
<organism evidence="7 8">
    <name type="scientific">Scylla paramamosain</name>
    <name type="common">Mud crab</name>
    <dbReference type="NCBI Taxonomy" id="85552"/>
    <lineage>
        <taxon>Eukaryota</taxon>
        <taxon>Metazoa</taxon>
        <taxon>Ecdysozoa</taxon>
        <taxon>Arthropoda</taxon>
        <taxon>Crustacea</taxon>
        <taxon>Multicrustacea</taxon>
        <taxon>Malacostraca</taxon>
        <taxon>Eumalacostraca</taxon>
        <taxon>Eucarida</taxon>
        <taxon>Decapoda</taxon>
        <taxon>Pleocyemata</taxon>
        <taxon>Brachyura</taxon>
        <taxon>Eubrachyura</taxon>
        <taxon>Portunoidea</taxon>
        <taxon>Portunidae</taxon>
        <taxon>Portuninae</taxon>
        <taxon>Scylla</taxon>
    </lineage>
</organism>
<dbReference type="PRINTS" id="PR00007">
    <property type="entry name" value="COMPLEMNTC1Q"/>
</dbReference>
<evidence type="ECO:0000313" key="8">
    <source>
        <dbReference type="Proteomes" id="UP001487740"/>
    </source>
</evidence>